<dbReference type="HOGENOM" id="CLU_2558926_0_0_1"/>
<feature type="compositionally biased region" description="Basic residues" evidence="1">
    <location>
        <begin position="67"/>
        <end position="76"/>
    </location>
</feature>
<feature type="region of interest" description="Disordered" evidence="1">
    <location>
        <begin position="57"/>
        <end position="82"/>
    </location>
</feature>
<dbReference type="AlphaFoldDB" id="A0A0C9T0G4"/>
<dbReference type="Proteomes" id="UP000053647">
    <property type="component" value="Unassembled WGS sequence"/>
</dbReference>
<reference evidence="2 3" key="1">
    <citation type="submission" date="2014-06" db="EMBL/GenBank/DDBJ databases">
        <authorList>
            <consortium name="DOE Joint Genome Institute"/>
            <person name="Kuo A."/>
            <person name="Kohler A."/>
            <person name="Nagy L.G."/>
            <person name="Floudas D."/>
            <person name="Copeland A."/>
            <person name="Barry K.W."/>
            <person name="Cichocki N."/>
            <person name="Veneault-Fourrey C."/>
            <person name="LaButti K."/>
            <person name="Lindquist E.A."/>
            <person name="Lipzen A."/>
            <person name="Lundell T."/>
            <person name="Morin E."/>
            <person name="Murat C."/>
            <person name="Sun H."/>
            <person name="Tunlid A."/>
            <person name="Henrissat B."/>
            <person name="Grigoriev I.V."/>
            <person name="Hibbett D.S."/>
            <person name="Martin F."/>
            <person name="Nordberg H.P."/>
            <person name="Cantor M.N."/>
            <person name="Hua S.X."/>
        </authorList>
    </citation>
    <scope>NUCLEOTIDE SEQUENCE [LARGE SCALE GENOMIC DNA]</scope>
    <source>
        <strain evidence="2 3">ATCC 200175</strain>
    </source>
</reference>
<evidence type="ECO:0000256" key="1">
    <source>
        <dbReference type="SAM" id="MobiDB-lite"/>
    </source>
</evidence>
<reference evidence="3" key="2">
    <citation type="submission" date="2015-01" db="EMBL/GenBank/DDBJ databases">
        <title>Evolutionary Origins and Diversification of the Mycorrhizal Mutualists.</title>
        <authorList>
            <consortium name="DOE Joint Genome Institute"/>
            <consortium name="Mycorrhizal Genomics Consortium"/>
            <person name="Kohler A."/>
            <person name="Kuo A."/>
            <person name="Nagy L.G."/>
            <person name="Floudas D."/>
            <person name="Copeland A."/>
            <person name="Barry K.W."/>
            <person name="Cichocki N."/>
            <person name="Veneault-Fourrey C."/>
            <person name="LaButti K."/>
            <person name="Lindquist E.A."/>
            <person name="Lipzen A."/>
            <person name="Lundell T."/>
            <person name="Morin E."/>
            <person name="Murat C."/>
            <person name="Riley R."/>
            <person name="Ohm R."/>
            <person name="Sun H."/>
            <person name="Tunlid A."/>
            <person name="Henrissat B."/>
            <person name="Grigoriev I.V."/>
            <person name="Hibbett D.S."/>
            <person name="Martin F."/>
        </authorList>
    </citation>
    <scope>NUCLEOTIDE SEQUENCE [LARGE SCALE GENOMIC DNA]</scope>
    <source>
        <strain evidence="3">ATCC 200175</strain>
    </source>
</reference>
<dbReference type="EMBL" id="KN821373">
    <property type="protein sequence ID" value="KIJ04958.1"/>
    <property type="molecule type" value="Genomic_DNA"/>
</dbReference>
<sequence length="82" mass="9088">MYGHAVFFAQEGRLFMLRAGAHCPASLTSPSAATPASGLAPWLFSCMMNPNGYSNSMPYHQDLHREPRTRKKPNSAKRHEGL</sequence>
<accession>A0A0C9T0G4</accession>
<evidence type="ECO:0000313" key="3">
    <source>
        <dbReference type="Proteomes" id="UP000053647"/>
    </source>
</evidence>
<organism evidence="2 3">
    <name type="scientific">Paxillus involutus ATCC 200175</name>
    <dbReference type="NCBI Taxonomy" id="664439"/>
    <lineage>
        <taxon>Eukaryota</taxon>
        <taxon>Fungi</taxon>
        <taxon>Dikarya</taxon>
        <taxon>Basidiomycota</taxon>
        <taxon>Agaricomycotina</taxon>
        <taxon>Agaricomycetes</taxon>
        <taxon>Agaricomycetidae</taxon>
        <taxon>Boletales</taxon>
        <taxon>Paxilineae</taxon>
        <taxon>Paxillaceae</taxon>
        <taxon>Paxillus</taxon>
    </lineage>
</organism>
<evidence type="ECO:0000313" key="2">
    <source>
        <dbReference type="EMBL" id="KIJ04958.1"/>
    </source>
</evidence>
<protein>
    <submittedName>
        <fullName evidence="2">Uncharacterized protein</fullName>
    </submittedName>
</protein>
<proteinExistence type="predicted"/>
<gene>
    <name evidence="2" type="ORF">PAXINDRAFT_103957</name>
</gene>
<name>A0A0C9T0G4_PAXIN</name>
<keyword evidence="3" id="KW-1185">Reference proteome</keyword>